<dbReference type="Pfam" id="PF13624">
    <property type="entry name" value="SurA_N_3"/>
    <property type="match status" value="1"/>
</dbReference>
<name>B2A721_NATTJ</name>
<evidence type="ECO:0000313" key="4">
    <source>
        <dbReference type="Proteomes" id="UP000001683"/>
    </source>
</evidence>
<dbReference type="PANTHER" id="PTHR47245:SF2">
    <property type="entry name" value="PEPTIDYL-PROLYL CIS-TRANS ISOMERASE HP_0175-RELATED"/>
    <property type="match status" value="1"/>
</dbReference>
<evidence type="ECO:0000256" key="1">
    <source>
        <dbReference type="SAM" id="MobiDB-lite"/>
    </source>
</evidence>
<organism evidence="3 4">
    <name type="scientific">Natranaerobius thermophilus (strain ATCC BAA-1301 / DSM 18059 / JW/NM-WN-LF)</name>
    <dbReference type="NCBI Taxonomy" id="457570"/>
    <lineage>
        <taxon>Bacteria</taxon>
        <taxon>Bacillati</taxon>
        <taxon>Bacillota</taxon>
        <taxon>Clostridia</taxon>
        <taxon>Natranaerobiales</taxon>
        <taxon>Natranaerobiaceae</taxon>
        <taxon>Natranaerobius</taxon>
    </lineage>
</organism>
<feature type="region of interest" description="Disordered" evidence="1">
    <location>
        <begin position="168"/>
        <end position="195"/>
    </location>
</feature>
<dbReference type="Proteomes" id="UP000001683">
    <property type="component" value="Chromosome"/>
</dbReference>
<feature type="chain" id="PRO_5002772469" evidence="2">
    <location>
        <begin position="24"/>
        <end position="232"/>
    </location>
</feature>
<keyword evidence="4" id="KW-1185">Reference proteome</keyword>
<proteinExistence type="predicted"/>
<reference evidence="3 4" key="1">
    <citation type="submission" date="2008-04" db="EMBL/GenBank/DDBJ databases">
        <title>Complete sequence of chromosome of Natranaerobius thermophilus JW/NM-WN-LF.</title>
        <authorList>
            <consortium name="US DOE Joint Genome Institute"/>
            <person name="Copeland A."/>
            <person name="Lucas S."/>
            <person name="Lapidus A."/>
            <person name="Glavina del Rio T."/>
            <person name="Dalin E."/>
            <person name="Tice H."/>
            <person name="Bruce D."/>
            <person name="Goodwin L."/>
            <person name="Pitluck S."/>
            <person name="Chertkov O."/>
            <person name="Brettin T."/>
            <person name="Detter J.C."/>
            <person name="Han C."/>
            <person name="Kuske C.R."/>
            <person name="Schmutz J."/>
            <person name="Larimer F."/>
            <person name="Land M."/>
            <person name="Hauser L."/>
            <person name="Kyrpides N."/>
            <person name="Lykidis A."/>
            <person name="Mesbah N.M."/>
            <person name="Wiegel J."/>
        </authorList>
    </citation>
    <scope>NUCLEOTIDE SEQUENCE [LARGE SCALE GENOMIC DNA]</scope>
    <source>
        <strain evidence="4">ATCC BAA-1301 / DSM 18059 / JW/NM-WN-LF</strain>
    </source>
</reference>
<dbReference type="HOGENOM" id="CLU_1193835_0_0_9"/>
<dbReference type="InParanoid" id="B2A721"/>
<dbReference type="PROSITE" id="PS51257">
    <property type="entry name" value="PROKAR_LIPOPROTEIN"/>
    <property type="match status" value="1"/>
</dbReference>
<feature type="compositionally biased region" description="Basic and acidic residues" evidence="1">
    <location>
        <begin position="168"/>
        <end position="177"/>
    </location>
</feature>
<dbReference type="KEGG" id="nth:Nther_2045"/>
<dbReference type="AlphaFoldDB" id="B2A721"/>
<accession>B2A721</accession>
<dbReference type="SUPFAM" id="SSF109998">
    <property type="entry name" value="Triger factor/SurA peptide-binding domain-like"/>
    <property type="match status" value="1"/>
</dbReference>
<dbReference type="OrthoDB" id="4775280at2"/>
<dbReference type="STRING" id="457570.Nther_2045"/>
<keyword evidence="2" id="KW-0732">Signal</keyword>
<dbReference type="InterPro" id="IPR050245">
    <property type="entry name" value="PrsA_foldase"/>
</dbReference>
<feature type="signal peptide" evidence="2">
    <location>
        <begin position="1"/>
        <end position="23"/>
    </location>
</feature>
<reference evidence="3 4" key="2">
    <citation type="journal article" date="2011" name="J. Bacteriol.">
        <title>Complete genome sequence of the anaerobic, halophilic alkalithermophile Natranaerobius thermophilus JW/NM-WN-LF.</title>
        <authorList>
            <person name="Zhao B."/>
            <person name="Mesbah N.M."/>
            <person name="Dalin E."/>
            <person name="Goodwin L."/>
            <person name="Nolan M."/>
            <person name="Pitluck S."/>
            <person name="Chertkov O."/>
            <person name="Brettin T.S."/>
            <person name="Han J."/>
            <person name="Larimer F.W."/>
            <person name="Land M.L."/>
            <person name="Hauser L."/>
            <person name="Kyrpides N."/>
            <person name="Wiegel J."/>
        </authorList>
    </citation>
    <scope>NUCLEOTIDE SEQUENCE [LARGE SCALE GENOMIC DNA]</scope>
    <source>
        <strain evidence="4">ATCC BAA-1301 / DSM 18059 / JW/NM-WN-LF</strain>
    </source>
</reference>
<sequence>MSIKKVVLIALSALLLFVLTACGNDDEVVAIVNDQELKEEDLDRFKQQLIQMRQLYGMPVDEEDEEQMDELQKEAVEEMVTETVLLQKAEEEGITVDEELVENELEAIENQFESDEQMEEALDMYGLTSEDLESEIRNSYMIEELITGLVDEDDISQDDIEISEEELRERYEHEKSRATQNGEDEEDFPEFEDRKEELEQQLIDEAKQDKMQDEIINKIDELKEESEIEIKI</sequence>
<dbReference type="Gene3D" id="1.10.4030.10">
    <property type="entry name" value="Porin chaperone SurA, peptide-binding domain"/>
    <property type="match status" value="1"/>
</dbReference>
<evidence type="ECO:0000256" key="2">
    <source>
        <dbReference type="SAM" id="SignalP"/>
    </source>
</evidence>
<gene>
    <name evidence="3" type="ordered locus">Nther_2045</name>
</gene>
<dbReference type="EMBL" id="CP001034">
    <property type="protein sequence ID" value="ACB85612.1"/>
    <property type="molecule type" value="Genomic_DNA"/>
</dbReference>
<evidence type="ECO:0000313" key="3">
    <source>
        <dbReference type="EMBL" id="ACB85612.1"/>
    </source>
</evidence>
<dbReference type="PANTHER" id="PTHR47245">
    <property type="entry name" value="PEPTIDYLPROLYL ISOMERASE"/>
    <property type="match status" value="1"/>
</dbReference>
<protein>
    <submittedName>
        <fullName evidence="3">SurA domain</fullName>
    </submittedName>
</protein>
<dbReference type="InterPro" id="IPR027304">
    <property type="entry name" value="Trigger_fact/SurA_dom_sf"/>
</dbReference>
<dbReference type="eggNOG" id="COG0760">
    <property type="taxonomic scope" value="Bacteria"/>
</dbReference>
<dbReference type="RefSeq" id="WP_012448469.1">
    <property type="nucleotide sequence ID" value="NC_010718.1"/>
</dbReference>